<evidence type="ECO:0000256" key="1">
    <source>
        <dbReference type="ARBA" id="ARBA00023015"/>
    </source>
</evidence>
<name>A0ABY7QVQ4_9FIRM</name>
<dbReference type="InterPro" id="IPR008920">
    <property type="entry name" value="TF_FadR/GntR_C"/>
</dbReference>
<dbReference type="PANTHER" id="PTHR43537:SF24">
    <property type="entry name" value="GLUCONATE OPERON TRANSCRIPTIONAL REPRESSOR"/>
    <property type="match status" value="1"/>
</dbReference>
<organism evidence="5 6">
    <name type="scientific">Peptoniphilus equinus</name>
    <dbReference type="NCBI Taxonomy" id="3016343"/>
    <lineage>
        <taxon>Bacteria</taxon>
        <taxon>Bacillati</taxon>
        <taxon>Bacillota</taxon>
        <taxon>Tissierellia</taxon>
        <taxon>Tissierellales</taxon>
        <taxon>Peptoniphilaceae</taxon>
        <taxon>Peptoniphilus</taxon>
    </lineage>
</organism>
<sequence>MKRQTLSEKAYHYIRTKIIEGEFDEGDLLTESSIGEELNMSRTPVRQAFIQLESENYLKSFDGVGTLVKGLSIKDLSDIYEIRSILEVNALKTSIERIHKKELIKLRDQLQTYLDEYQKGYKNALKYISKLDSVIHELIVEKSSNNYYKLLLNQISSQVERYRFKANAITNTTVESTAWHITILNAMIDDDLETAQAALKEHIAWSLKQLIKTLYGIDVN</sequence>
<dbReference type="SUPFAM" id="SSF46785">
    <property type="entry name" value="Winged helix' DNA-binding domain"/>
    <property type="match status" value="1"/>
</dbReference>
<feature type="domain" description="HTH gntR-type" evidence="4">
    <location>
        <begin position="4"/>
        <end position="71"/>
    </location>
</feature>
<dbReference type="Pfam" id="PF00392">
    <property type="entry name" value="GntR"/>
    <property type="match status" value="1"/>
</dbReference>
<dbReference type="InterPro" id="IPR011711">
    <property type="entry name" value="GntR_C"/>
</dbReference>
<proteinExistence type="predicted"/>
<reference evidence="5 6" key="1">
    <citation type="submission" date="2023-01" db="EMBL/GenBank/DDBJ databases">
        <authorList>
            <person name="Lee S.H."/>
            <person name="Jung H.S."/>
            <person name="Yun J.U."/>
        </authorList>
    </citation>
    <scope>NUCLEOTIDE SEQUENCE [LARGE SCALE GENOMIC DNA]</scope>
    <source>
        <strain evidence="5 6">CBA3646</strain>
    </source>
</reference>
<keyword evidence="3" id="KW-0804">Transcription</keyword>
<keyword evidence="2" id="KW-0238">DNA-binding</keyword>
<dbReference type="InterPro" id="IPR036388">
    <property type="entry name" value="WH-like_DNA-bd_sf"/>
</dbReference>
<evidence type="ECO:0000256" key="2">
    <source>
        <dbReference type="ARBA" id="ARBA00023125"/>
    </source>
</evidence>
<protein>
    <submittedName>
        <fullName evidence="5">GntR family transcriptional regulator</fullName>
    </submittedName>
</protein>
<dbReference type="Pfam" id="PF07729">
    <property type="entry name" value="FCD"/>
    <property type="match status" value="1"/>
</dbReference>
<dbReference type="Gene3D" id="1.20.120.530">
    <property type="entry name" value="GntR ligand-binding domain-like"/>
    <property type="match status" value="1"/>
</dbReference>
<evidence type="ECO:0000313" key="6">
    <source>
        <dbReference type="Proteomes" id="UP001210339"/>
    </source>
</evidence>
<dbReference type="Proteomes" id="UP001210339">
    <property type="component" value="Chromosome"/>
</dbReference>
<keyword evidence="1" id="KW-0805">Transcription regulation</keyword>
<dbReference type="PANTHER" id="PTHR43537">
    <property type="entry name" value="TRANSCRIPTIONAL REGULATOR, GNTR FAMILY"/>
    <property type="match status" value="1"/>
</dbReference>
<evidence type="ECO:0000313" key="5">
    <source>
        <dbReference type="EMBL" id="WBW50174.1"/>
    </source>
</evidence>
<dbReference type="SUPFAM" id="SSF48008">
    <property type="entry name" value="GntR ligand-binding domain-like"/>
    <property type="match status" value="1"/>
</dbReference>
<evidence type="ECO:0000259" key="4">
    <source>
        <dbReference type="PROSITE" id="PS50949"/>
    </source>
</evidence>
<dbReference type="SMART" id="SM00345">
    <property type="entry name" value="HTH_GNTR"/>
    <property type="match status" value="1"/>
</dbReference>
<dbReference type="InterPro" id="IPR000524">
    <property type="entry name" value="Tscrpt_reg_HTH_GntR"/>
</dbReference>
<accession>A0ABY7QVQ4</accession>
<dbReference type="Gene3D" id="1.10.10.10">
    <property type="entry name" value="Winged helix-like DNA-binding domain superfamily/Winged helix DNA-binding domain"/>
    <property type="match status" value="1"/>
</dbReference>
<gene>
    <name evidence="5" type="ORF">O6R05_01030</name>
</gene>
<dbReference type="RefSeq" id="WP_271191705.1">
    <property type="nucleotide sequence ID" value="NZ_CP115667.1"/>
</dbReference>
<dbReference type="SMART" id="SM00895">
    <property type="entry name" value="FCD"/>
    <property type="match status" value="1"/>
</dbReference>
<dbReference type="InterPro" id="IPR036390">
    <property type="entry name" value="WH_DNA-bd_sf"/>
</dbReference>
<dbReference type="CDD" id="cd07377">
    <property type="entry name" value="WHTH_GntR"/>
    <property type="match status" value="1"/>
</dbReference>
<dbReference type="PROSITE" id="PS50949">
    <property type="entry name" value="HTH_GNTR"/>
    <property type="match status" value="1"/>
</dbReference>
<dbReference type="EMBL" id="CP115667">
    <property type="protein sequence ID" value="WBW50174.1"/>
    <property type="molecule type" value="Genomic_DNA"/>
</dbReference>
<keyword evidence="6" id="KW-1185">Reference proteome</keyword>
<evidence type="ECO:0000256" key="3">
    <source>
        <dbReference type="ARBA" id="ARBA00023163"/>
    </source>
</evidence>